<reference evidence="2" key="1">
    <citation type="journal article" date="2022" name="bioRxiv">
        <title>Sequencing and chromosome-scale assembly of the giantPleurodeles waltlgenome.</title>
        <authorList>
            <person name="Brown T."/>
            <person name="Elewa A."/>
            <person name="Iarovenko S."/>
            <person name="Subramanian E."/>
            <person name="Araus A.J."/>
            <person name="Petzold A."/>
            <person name="Susuki M."/>
            <person name="Suzuki K.-i.T."/>
            <person name="Hayashi T."/>
            <person name="Toyoda A."/>
            <person name="Oliveira C."/>
            <person name="Osipova E."/>
            <person name="Leigh N.D."/>
            <person name="Simon A."/>
            <person name="Yun M.H."/>
        </authorList>
    </citation>
    <scope>NUCLEOTIDE SEQUENCE</scope>
    <source>
        <strain evidence="2">20211129_DDA</strain>
        <tissue evidence="2">Liver</tissue>
    </source>
</reference>
<dbReference type="EMBL" id="JANPWB010000013">
    <property type="protein sequence ID" value="KAJ1105406.1"/>
    <property type="molecule type" value="Genomic_DNA"/>
</dbReference>
<sequence>MNPQRTPPQLVRTWEQEAWKRPAKGISGTAHQRDATRPRGSQGTPAGDPQRHIPGDRRNTATVSFPRGTAFSKRRDPAVTLDARTSAAPKVLSSERKFLQ</sequence>
<feature type="region of interest" description="Disordered" evidence="1">
    <location>
        <begin position="1"/>
        <end position="100"/>
    </location>
</feature>
<keyword evidence="3" id="KW-1185">Reference proteome</keyword>
<evidence type="ECO:0000256" key="1">
    <source>
        <dbReference type="SAM" id="MobiDB-lite"/>
    </source>
</evidence>
<dbReference type="Proteomes" id="UP001066276">
    <property type="component" value="Chromosome 9"/>
</dbReference>
<protein>
    <submittedName>
        <fullName evidence="2">Uncharacterized protein</fullName>
    </submittedName>
</protein>
<accession>A0AAV7MNR8</accession>
<organism evidence="2 3">
    <name type="scientific">Pleurodeles waltl</name>
    <name type="common">Iberian ribbed newt</name>
    <dbReference type="NCBI Taxonomy" id="8319"/>
    <lineage>
        <taxon>Eukaryota</taxon>
        <taxon>Metazoa</taxon>
        <taxon>Chordata</taxon>
        <taxon>Craniata</taxon>
        <taxon>Vertebrata</taxon>
        <taxon>Euteleostomi</taxon>
        <taxon>Amphibia</taxon>
        <taxon>Batrachia</taxon>
        <taxon>Caudata</taxon>
        <taxon>Salamandroidea</taxon>
        <taxon>Salamandridae</taxon>
        <taxon>Pleurodelinae</taxon>
        <taxon>Pleurodeles</taxon>
    </lineage>
</organism>
<evidence type="ECO:0000313" key="2">
    <source>
        <dbReference type="EMBL" id="KAJ1105406.1"/>
    </source>
</evidence>
<gene>
    <name evidence="2" type="ORF">NDU88_002812</name>
</gene>
<proteinExistence type="predicted"/>
<name>A0AAV7MNR8_PLEWA</name>
<evidence type="ECO:0000313" key="3">
    <source>
        <dbReference type="Proteomes" id="UP001066276"/>
    </source>
</evidence>
<dbReference type="AlphaFoldDB" id="A0AAV7MNR8"/>
<comment type="caution">
    <text evidence="2">The sequence shown here is derived from an EMBL/GenBank/DDBJ whole genome shotgun (WGS) entry which is preliminary data.</text>
</comment>
<feature type="compositionally biased region" description="Basic and acidic residues" evidence="1">
    <location>
        <begin position="49"/>
        <end position="59"/>
    </location>
</feature>